<dbReference type="InterPro" id="IPR016040">
    <property type="entry name" value="NAD(P)-bd_dom"/>
</dbReference>
<evidence type="ECO:0000313" key="3">
    <source>
        <dbReference type="Proteomes" id="UP001597347"/>
    </source>
</evidence>
<evidence type="ECO:0000313" key="2">
    <source>
        <dbReference type="EMBL" id="MFD1722360.1"/>
    </source>
</evidence>
<protein>
    <submittedName>
        <fullName evidence="2">NAD(P)-dependent oxidoreductase</fullName>
    </submittedName>
</protein>
<dbReference type="RefSeq" id="WP_377935389.1">
    <property type="nucleotide sequence ID" value="NZ_JBHUEA010000019.1"/>
</dbReference>
<feature type="domain" description="NAD(P)-binding" evidence="1">
    <location>
        <begin position="7"/>
        <end position="192"/>
    </location>
</feature>
<dbReference type="SUPFAM" id="SSF51735">
    <property type="entry name" value="NAD(P)-binding Rossmann-fold domains"/>
    <property type="match status" value="1"/>
</dbReference>
<sequence length="206" mass="21284">MRIAVLGSTGPTGRELVAQGLASGHEVVAIARRPEAWSELRDARLEVARGDVEDPASIARAVEGTDVLVSALGLSRAQAPGVLTAGARAVLAAAPARVIWLGSLGGNPSAEVAGPVWPGLMRIVLRREMPDKNRADVLLLDGGATLVHAGPLTKGASSAAAEVVPLDELRRRILPRAISRADVAAAMLKEAADARYPGQVVVPVAR</sequence>
<name>A0ABW4LGE4_9MICO</name>
<keyword evidence="3" id="KW-1185">Reference proteome</keyword>
<reference evidence="3" key="1">
    <citation type="journal article" date="2019" name="Int. J. Syst. Evol. Microbiol.">
        <title>The Global Catalogue of Microorganisms (GCM) 10K type strain sequencing project: providing services to taxonomists for standard genome sequencing and annotation.</title>
        <authorList>
            <consortium name="The Broad Institute Genomics Platform"/>
            <consortium name="The Broad Institute Genome Sequencing Center for Infectious Disease"/>
            <person name="Wu L."/>
            <person name="Ma J."/>
        </authorList>
    </citation>
    <scope>NUCLEOTIDE SEQUENCE [LARGE SCALE GENOMIC DNA]</scope>
    <source>
        <strain evidence="3">CGMCC 1.12471</strain>
    </source>
</reference>
<dbReference type="Pfam" id="PF13460">
    <property type="entry name" value="NAD_binding_10"/>
    <property type="match status" value="1"/>
</dbReference>
<dbReference type="Gene3D" id="3.40.50.720">
    <property type="entry name" value="NAD(P)-binding Rossmann-like Domain"/>
    <property type="match status" value="1"/>
</dbReference>
<dbReference type="InterPro" id="IPR051606">
    <property type="entry name" value="Polyketide_Oxido-like"/>
</dbReference>
<evidence type="ECO:0000259" key="1">
    <source>
        <dbReference type="Pfam" id="PF13460"/>
    </source>
</evidence>
<dbReference type="PANTHER" id="PTHR43355">
    <property type="entry name" value="FLAVIN REDUCTASE (NADPH)"/>
    <property type="match status" value="1"/>
</dbReference>
<accession>A0ABW4LGE4</accession>
<gene>
    <name evidence="2" type="ORF">ACFSBI_12445</name>
</gene>
<dbReference type="InterPro" id="IPR036291">
    <property type="entry name" value="NAD(P)-bd_dom_sf"/>
</dbReference>
<organism evidence="2 3">
    <name type="scientific">Amnibacterium endophyticum</name>
    <dbReference type="NCBI Taxonomy" id="2109337"/>
    <lineage>
        <taxon>Bacteria</taxon>
        <taxon>Bacillati</taxon>
        <taxon>Actinomycetota</taxon>
        <taxon>Actinomycetes</taxon>
        <taxon>Micrococcales</taxon>
        <taxon>Microbacteriaceae</taxon>
        <taxon>Amnibacterium</taxon>
    </lineage>
</organism>
<dbReference type="EMBL" id="JBHUEA010000019">
    <property type="protein sequence ID" value="MFD1722360.1"/>
    <property type="molecule type" value="Genomic_DNA"/>
</dbReference>
<comment type="caution">
    <text evidence="2">The sequence shown here is derived from an EMBL/GenBank/DDBJ whole genome shotgun (WGS) entry which is preliminary data.</text>
</comment>
<proteinExistence type="predicted"/>
<dbReference type="PANTHER" id="PTHR43355:SF2">
    <property type="entry name" value="FLAVIN REDUCTASE (NADPH)"/>
    <property type="match status" value="1"/>
</dbReference>
<dbReference type="Proteomes" id="UP001597347">
    <property type="component" value="Unassembled WGS sequence"/>
</dbReference>